<organism evidence="1 2">
    <name type="scientific">Romanomermis culicivorax</name>
    <name type="common">Nematode worm</name>
    <dbReference type="NCBI Taxonomy" id="13658"/>
    <lineage>
        <taxon>Eukaryota</taxon>
        <taxon>Metazoa</taxon>
        <taxon>Ecdysozoa</taxon>
        <taxon>Nematoda</taxon>
        <taxon>Enoplea</taxon>
        <taxon>Dorylaimia</taxon>
        <taxon>Mermithida</taxon>
        <taxon>Mermithoidea</taxon>
        <taxon>Mermithidae</taxon>
        <taxon>Romanomermis</taxon>
    </lineage>
</organism>
<keyword evidence="1" id="KW-1185">Reference proteome</keyword>
<dbReference type="Proteomes" id="UP000887565">
    <property type="component" value="Unplaced"/>
</dbReference>
<evidence type="ECO:0000313" key="1">
    <source>
        <dbReference type="Proteomes" id="UP000887565"/>
    </source>
</evidence>
<proteinExistence type="predicted"/>
<reference evidence="2" key="1">
    <citation type="submission" date="2022-11" db="UniProtKB">
        <authorList>
            <consortium name="WormBaseParasite"/>
        </authorList>
    </citation>
    <scope>IDENTIFICATION</scope>
</reference>
<sequence length="149" mass="17248">MTTNVPEKATCENSKLCDNYCPNFSFFAFRDIQIVYKPDQATYTKEQNNRLFFGRQNVQSNMIQVENIEYFDSERNFHILRNVRQIIIGKVDAVAVAAKIKNFRSLVAEMFAMKNRLIADSITRFINKKHAIAKSKNCTVVTLVVQRVT</sequence>
<dbReference type="AlphaFoldDB" id="A0A915I8E8"/>
<evidence type="ECO:0000313" key="2">
    <source>
        <dbReference type="WBParaSite" id="nRc.2.0.1.t10435-RA"/>
    </source>
</evidence>
<protein>
    <submittedName>
        <fullName evidence="2">Uncharacterized protein</fullName>
    </submittedName>
</protein>
<accession>A0A915I8E8</accession>
<name>A0A915I8E8_ROMCU</name>
<dbReference type="WBParaSite" id="nRc.2.0.1.t10435-RA">
    <property type="protein sequence ID" value="nRc.2.0.1.t10435-RA"/>
    <property type="gene ID" value="nRc.2.0.1.g10435"/>
</dbReference>